<evidence type="ECO:0000313" key="2">
    <source>
        <dbReference type="EMBL" id="KAI0527705.1"/>
    </source>
</evidence>
<evidence type="ECO:0000259" key="1">
    <source>
        <dbReference type="Pfam" id="PF14111"/>
    </source>
</evidence>
<organism evidence="2 3">
    <name type="scientific">Dendrobium nobile</name>
    <name type="common">Orchid</name>
    <dbReference type="NCBI Taxonomy" id="94219"/>
    <lineage>
        <taxon>Eukaryota</taxon>
        <taxon>Viridiplantae</taxon>
        <taxon>Streptophyta</taxon>
        <taxon>Embryophyta</taxon>
        <taxon>Tracheophyta</taxon>
        <taxon>Spermatophyta</taxon>
        <taxon>Magnoliopsida</taxon>
        <taxon>Liliopsida</taxon>
        <taxon>Asparagales</taxon>
        <taxon>Orchidaceae</taxon>
        <taxon>Epidendroideae</taxon>
        <taxon>Malaxideae</taxon>
        <taxon>Dendrobiinae</taxon>
        <taxon>Dendrobium</taxon>
    </lineage>
</organism>
<reference evidence="2" key="1">
    <citation type="journal article" date="2022" name="Front. Genet.">
        <title>Chromosome-Scale Assembly of the Dendrobium nobile Genome Provides Insights Into the Molecular Mechanism of the Biosynthesis of the Medicinal Active Ingredient of Dendrobium.</title>
        <authorList>
            <person name="Xu Q."/>
            <person name="Niu S.-C."/>
            <person name="Li K.-L."/>
            <person name="Zheng P.-J."/>
            <person name="Zhang X.-J."/>
            <person name="Jia Y."/>
            <person name="Liu Y."/>
            <person name="Niu Y.-X."/>
            <person name="Yu L.-H."/>
            <person name="Chen D.-F."/>
            <person name="Zhang G.-Q."/>
        </authorList>
    </citation>
    <scope>NUCLEOTIDE SEQUENCE</scope>
    <source>
        <tissue evidence="2">Leaf</tissue>
    </source>
</reference>
<comment type="caution">
    <text evidence="2">The sequence shown here is derived from an EMBL/GenBank/DDBJ whole genome shotgun (WGS) entry which is preliminary data.</text>
</comment>
<protein>
    <recommendedName>
        <fullName evidence="1">DUF4283 domain-containing protein</fullName>
    </recommendedName>
</protein>
<evidence type="ECO:0000313" key="3">
    <source>
        <dbReference type="Proteomes" id="UP000829196"/>
    </source>
</evidence>
<dbReference type="OrthoDB" id="1939300at2759"/>
<keyword evidence="3" id="KW-1185">Reference proteome</keyword>
<dbReference type="Pfam" id="PF14111">
    <property type="entry name" value="DUF4283"/>
    <property type="match status" value="1"/>
</dbReference>
<dbReference type="PANTHER" id="PTHR31286:SF180">
    <property type="entry name" value="OS10G0362600 PROTEIN"/>
    <property type="match status" value="1"/>
</dbReference>
<gene>
    <name evidence="2" type="ORF">KFK09_003310</name>
</gene>
<dbReference type="InterPro" id="IPR040256">
    <property type="entry name" value="At4g02000-like"/>
</dbReference>
<dbReference type="Proteomes" id="UP000829196">
    <property type="component" value="Unassembled WGS sequence"/>
</dbReference>
<dbReference type="InterPro" id="IPR025558">
    <property type="entry name" value="DUF4283"/>
</dbReference>
<dbReference type="AlphaFoldDB" id="A0A8T3C779"/>
<proteinExistence type="predicted"/>
<name>A0A8T3C779_DENNO</name>
<feature type="domain" description="DUF4283" evidence="1">
    <location>
        <begin position="38"/>
        <end position="119"/>
    </location>
</feature>
<sequence length="197" mass="22750">MNNFTASETRFEVFPMTFVPPEQKLSFKTDDLSEGISFWNLFLVSYSIGQRPYYKRLLASMNKLWKLKGSLSLISLYEGFFLLKFNNLEDYNMVWSGGPRFLLGKPFVLQQWSPKFKPKRDESASIPIWIKVLDLPLALWTPSAISKIASYIGIPVTVDNLTAKRTRLSFVRTCVQKIRVSKSCKSRFIVNLETIKT</sequence>
<accession>A0A8T3C779</accession>
<dbReference type="PANTHER" id="PTHR31286">
    <property type="entry name" value="GLYCINE-RICH CELL WALL STRUCTURAL PROTEIN 1.8-LIKE"/>
    <property type="match status" value="1"/>
</dbReference>
<dbReference type="EMBL" id="JAGYWB010000003">
    <property type="protein sequence ID" value="KAI0527705.1"/>
    <property type="molecule type" value="Genomic_DNA"/>
</dbReference>